<dbReference type="Gene3D" id="2.60.40.60">
    <property type="entry name" value="Cadherins"/>
    <property type="match status" value="3"/>
</dbReference>
<keyword evidence="4 7" id="KW-0472">Membrane</keyword>
<evidence type="ECO:0000256" key="6">
    <source>
        <dbReference type="SAM" id="MobiDB-lite"/>
    </source>
</evidence>
<dbReference type="PROSITE" id="PS50268">
    <property type="entry name" value="CADHERIN_2"/>
    <property type="match status" value="3"/>
</dbReference>
<dbReference type="GO" id="GO:0016342">
    <property type="term" value="C:catenin complex"/>
    <property type="evidence" value="ECO:0007669"/>
    <property type="project" value="TreeGrafter"/>
</dbReference>
<keyword evidence="8" id="KW-0732">Signal</keyword>
<dbReference type="GO" id="GO:0005912">
    <property type="term" value="C:adherens junction"/>
    <property type="evidence" value="ECO:0007669"/>
    <property type="project" value="TreeGrafter"/>
</dbReference>
<dbReference type="PANTHER" id="PTHR24027:SF414">
    <property type="entry name" value="CADHERIN-RELATED FAMILY MEMBER 5 ISOFORM X1"/>
    <property type="match status" value="1"/>
</dbReference>
<evidence type="ECO:0000256" key="1">
    <source>
        <dbReference type="ARBA" id="ARBA00004370"/>
    </source>
</evidence>
<evidence type="ECO:0000256" key="7">
    <source>
        <dbReference type="SAM" id="Phobius"/>
    </source>
</evidence>
<dbReference type="GO" id="GO:0000902">
    <property type="term" value="P:cell morphogenesis"/>
    <property type="evidence" value="ECO:0007669"/>
    <property type="project" value="TreeGrafter"/>
</dbReference>
<dbReference type="CDD" id="cd11304">
    <property type="entry name" value="Cadherin_repeat"/>
    <property type="match status" value="2"/>
</dbReference>
<dbReference type="KEGG" id="bspl:114857027"/>
<evidence type="ECO:0000259" key="9">
    <source>
        <dbReference type="PROSITE" id="PS50268"/>
    </source>
</evidence>
<feature type="compositionally biased region" description="Basic residues" evidence="6">
    <location>
        <begin position="621"/>
        <end position="632"/>
    </location>
</feature>
<feature type="region of interest" description="Disordered" evidence="6">
    <location>
        <begin position="457"/>
        <end position="502"/>
    </location>
</feature>
<keyword evidence="7" id="KW-1133">Transmembrane helix</keyword>
<dbReference type="InterPro" id="IPR039808">
    <property type="entry name" value="Cadherin"/>
</dbReference>
<evidence type="ECO:0000256" key="4">
    <source>
        <dbReference type="ARBA" id="ARBA00023136"/>
    </source>
</evidence>
<evidence type="ECO:0000256" key="5">
    <source>
        <dbReference type="PROSITE-ProRule" id="PRU00043"/>
    </source>
</evidence>
<gene>
    <name evidence="11" type="primary">LOC114857027</name>
</gene>
<feature type="region of interest" description="Disordered" evidence="6">
    <location>
        <begin position="596"/>
        <end position="722"/>
    </location>
</feature>
<keyword evidence="7" id="KW-0812">Transmembrane</keyword>
<dbReference type="GO" id="GO:0016477">
    <property type="term" value="P:cell migration"/>
    <property type="evidence" value="ECO:0007669"/>
    <property type="project" value="TreeGrafter"/>
</dbReference>
<keyword evidence="2" id="KW-0677">Repeat</keyword>
<dbReference type="GO" id="GO:0007043">
    <property type="term" value="P:cell-cell junction assembly"/>
    <property type="evidence" value="ECO:0007669"/>
    <property type="project" value="TreeGrafter"/>
</dbReference>
<dbReference type="GO" id="GO:0008013">
    <property type="term" value="F:beta-catenin binding"/>
    <property type="evidence" value="ECO:0007669"/>
    <property type="project" value="TreeGrafter"/>
</dbReference>
<feature type="compositionally biased region" description="Basic and acidic residues" evidence="6">
    <location>
        <begin position="633"/>
        <end position="642"/>
    </location>
</feature>
<feature type="domain" description="Cadherin" evidence="9">
    <location>
        <begin position="72"/>
        <end position="126"/>
    </location>
</feature>
<organism evidence="10 11">
    <name type="scientific">Betta splendens</name>
    <name type="common">Siamese fighting fish</name>
    <dbReference type="NCBI Taxonomy" id="158456"/>
    <lineage>
        <taxon>Eukaryota</taxon>
        <taxon>Metazoa</taxon>
        <taxon>Chordata</taxon>
        <taxon>Craniata</taxon>
        <taxon>Vertebrata</taxon>
        <taxon>Euteleostomi</taxon>
        <taxon>Actinopterygii</taxon>
        <taxon>Neopterygii</taxon>
        <taxon>Teleostei</taxon>
        <taxon>Neoteleostei</taxon>
        <taxon>Acanthomorphata</taxon>
        <taxon>Anabantaria</taxon>
        <taxon>Anabantiformes</taxon>
        <taxon>Anabantoidei</taxon>
        <taxon>Osphronemidae</taxon>
        <taxon>Betta</taxon>
    </lineage>
</organism>
<feature type="domain" description="Cadherin" evidence="9">
    <location>
        <begin position="248"/>
        <end position="354"/>
    </location>
</feature>
<name>A0A6P7MPU7_BETSP</name>
<evidence type="ECO:0000313" key="10">
    <source>
        <dbReference type="Proteomes" id="UP000515150"/>
    </source>
</evidence>
<dbReference type="SMART" id="SM00112">
    <property type="entry name" value="CA"/>
    <property type="match status" value="3"/>
</dbReference>
<dbReference type="InParanoid" id="A0A6P7MPU7"/>
<proteinExistence type="predicted"/>
<evidence type="ECO:0000256" key="2">
    <source>
        <dbReference type="ARBA" id="ARBA00022737"/>
    </source>
</evidence>
<dbReference type="GeneID" id="114857027"/>
<keyword evidence="10" id="KW-1185">Reference proteome</keyword>
<dbReference type="PANTHER" id="PTHR24027">
    <property type="entry name" value="CADHERIN-23"/>
    <property type="match status" value="1"/>
</dbReference>
<dbReference type="GO" id="GO:0005509">
    <property type="term" value="F:calcium ion binding"/>
    <property type="evidence" value="ECO:0007669"/>
    <property type="project" value="UniProtKB-UniRule"/>
</dbReference>
<dbReference type="InterPro" id="IPR015919">
    <property type="entry name" value="Cadherin-like_sf"/>
</dbReference>
<evidence type="ECO:0000256" key="8">
    <source>
        <dbReference type="SAM" id="SignalP"/>
    </source>
</evidence>
<dbReference type="GO" id="GO:0016339">
    <property type="term" value="P:calcium-dependent cell-cell adhesion via plasma membrane cell adhesion molecules"/>
    <property type="evidence" value="ECO:0007669"/>
    <property type="project" value="TreeGrafter"/>
</dbReference>
<dbReference type="AlphaFoldDB" id="A0A6P7MPU7"/>
<dbReference type="GO" id="GO:0007156">
    <property type="term" value="P:homophilic cell adhesion via plasma membrane adhesion molecules"/>
    <property type="evidence" value="ECO:0007669"/>
    <property type="project" value="InterPro"/>
</dbReference>
<dbReference type="RefSeq" id="XP_029008911.1">
    <property type="nucleotide sequence ID" value="XM_029153078.3"/>
</dbReference>
<feature type="transmembrane region" description="Helical" evidence="7">
    <location>
        <begin position="512"/>
        <end position="534"/>
    </location>
</feature>
<dbReference type="GO" id="GO:0045296">
    <property type="term" value="F:cadherin binding"/>
    <property type="evidence" value="ECO:0007669"/>
    <property type="project" value="TreeGrafter"/>
</dbReference>
<dbReference type="PRINTS" id="PR00205">
    <property type="entry name" value="CADHERIN"/>
</dbReference>
<dbReference type="OrthoDB" id="8958491at2759"/>
<protein>
    <submittedName>
        <fullName evidence="11">Cadherin-related family member 5-like isoform X1</fullName>
    </submittedName>
</protein>
<dbReference type="Proteomes" id="UP000515150">
    <property type="component" value="Chromosome 6"/>
</dbReference>
<dbReference type="InterPro" id="IPR002126">
    <property type="entry name" value="Cadherin-like_dom"/>
</dbReference>
<dbReference type="GO" id="GO:0044331">
    <property type="term" value="P:cell-cell adhesion mediated by cadherin"/>
    <property type="evidence" value="ECO:0007669"/>
    <property type="project" value="TreeGrafter"/>
</dbReference>
<reference evidence="11" key="1">
    <citation type="submission" date="2025-08" db="UniProtKB">
        <authorList>
            <consortium name="RefSeq"/>
        </authorList>
    </citation>
    <scope>IDENTIFICATION</scope>
</reference>
<feature type="domain" description="Cadherin" evidence="9">
    <location>
        <begin position="127"/>
        <end position="233"/>
    </location>
</feature>
<evidence type="ECO:0000313" key="11">
    <source>
        <dbReference type="RefSeq" id="XP_029008911.1"/>
    </source>
</evidence>
<feature type="chain" id="PRO_5027754116" evidence="8">
    <location>
        <begin position="29"/>
        <end position="722"/>
    </location>
</feature>
<feature type="region of interest" description="Disordered" evidence="6">
    <location>
        <begin position="554"/>
        <end position="580"/>
    </location>
</feature>
<dbReference type="SUPFAM" id="SSF49313">
    <property type="entry name" value="Cadherin-like"/>
    <property type="match status" value="3"/>
</dbReference>
<dbReference type="GO" id="GO:0034332">
    <property type="term" value="P:adherens junction organization"/>
    <property type="evidence" value="ECO:0007669"/>
    <property type="project" value="TreeGrafter"/>
</dbReference>
<comment type="subcellular location">
    <subcellularLocation>
        <location evidence="1">Membrane</location>
    </subcellularLocation>
</comment>
<feature type="compositionally biased region" description="Polar residues" evidence="6">
    <location>
        <begin position="466"/>
        <end position="479"/>
    </location>
</feature>
<evidence type="ECO:0000256" key="3">
    <source>
        <dbReference type="ARBA" id="ARBA00022837"/>
    </source>
</evidence>
<dbReference type="Pfam" id="PF00028">
    <property type="entry name" value="Cadherin"/>
    <property type="match status" value="1"/>
</dbReference>
<feature type="signal peptide" evidence="8">
    <location>
        <begin position="1"/>
        <end position="28"/>
    </location>
</feature>
<keyword evidence="3 5" id="KW-0106">Calcium</keyword>
<accession>A0A6P7MPU7</accession>
<feature type="compositionally biased region" description="Low complexity" evidence="6">
    <location>
        <begin position="480"/>
        <end position="494"/>
    </location>
</feature>
<sequence>MDVDRSRLAASALLSCLLVLLLQSPTEAQILCSARTDVYVAENLTAGVVVETIAVEAGVTLALKPTAAQAPFELVQNQLRTTEVLDFEVTPRYIINIVCSQEETSATLDLVIIVLVTNVNDNPPVFSQGLYRADVSEMSPVDAPVGSFPATDRDNLGPLYYTLTSGADQFKLRSTTNPEVLVNKLLEYDKVKSVQLVLEVQDTPLAPPVEPSFSSTATIVVTVTDRDDRPPWFQPCSRQEVGGAVVCLGPGYTGRVDHNEQAPGVLQLKPGPLYAVDGDSGINEGVTYRFLSGNDDGVFAISPSTGNISMLKPSGALGTVTLTVMAAQTVNTHQFSTTSVAISVQVKSLHPPQFQQPVYEAVVTGVGAMALDPNKEDEPLRIVATDGDYGSGGVNPHLSISIKGTSDFALIDGFLFMMKDLPDATFTLQVVALDASTDESDTADLTVTVATGLTTTTLPPSTDLTNMTTVGESTASSSAGPPTEGGVTGPGSSSAPPPAEIAPSGRFGAADMAALGATLGALLFLCALVIGALVRRTRNDKAAWRKIHEASAFRTGQRAGGRQRGHSVQQRGVRGRRRRRQQLQLLLGRRRIRRRVASDARAAAAQRGRRPVRGAAPPPPARRRQPGRLGRGRQREGGEAHPDQGAAPGGRVQGRVVQGGHRPQHTGGGRDPGQRGRARRGAEGGSGQWDRSEDGRGRSGLHGQQRRPVGALRHTGSTHNKS</sequence>